<dbReference type="AlphaFoldDB" id="A0A2H0N1K6"/>
<keyword evidence="2" id="KW-1133">Transmembrane helix</keyword>
<keyword evidence="2" id="KW-0472">Membrane</keyword>
<comment type="caution">
    <text evidence="3">The sequence shown here is derived from an EMBL/GenBank/DDBJ whole genome shotgun (WGS) entry which is preliminary data.</text>
</comment>
<sequence>MLGLAGLIGAAVTYIIIQVIAQLALLVTSGLLGLTSLLLGWVTSPGFIKVSFTTNDFVTLGLGITQGFANIIIVLALLAIGLGTALRIGGYEAKKALPVLILVALLINFIPLICGLIIDATNIVMDFFIGGGLSAGQVLVNQLKAQGQSFVTLWENIGSITELLGVGFLLRTVFLIIFNLMAMVIFLLFSVLFAMRYVALWILVIIAPLAFVFYILPATKKMFSTWWNQFLQWSIIGMTAAFFLYLGEQMIAFISQKSLLGPVPPGSELGGLESLVPYFIALGFLLFGFFASLSAGAWGTAGIIAFARSGVKSVQRGAAGKTWKGIKENAPRAVPEGVRRWGEKLSTILTPGAAQPGVAGAVKRAAAGPFWGIARAAGKTIGPGVEEARKGNIASAEAEAEKIVDPILSSSRLEQHLGANNIEGATGYVVKNINKGGPYKKSILKTLTLEGARKVAKSEEEKRALETRAFERARSLVKNSLEIGAVPQAETIARALRDKYTPEQLGFKKKEELSEEEKKKWEKKGWENQTQRLSAEADTPEKIKQFSENFWDSPEAAEAIQKFWGGKQLGIAAQEFGRGFTEAYSEALRKIPNAADHLLQTNPNVLLYLSGNAAQDLGFEAPEGLERKEIRERISKFRKGEYIVPPPPSLKSEEGKKKKEEDTKVVGPTS</sequence>
<feature type="transmembrane region" description="Helical" evidence="2">
    <location>
        <begin position="12"/>
        <end position="42"/>
    </location>
</feature>
<feature type="compositionally biased region" description="Basic and acidic residues" evidence="1">
    <location>
        <begin position="651"/>
        <end position="664"/>
    </location>
</feature>
<proteinExistence type="predicted"/>
<keyword evidence="2" id="KW-0812">Transmembrane</keyword>
<feature type="transmembrane region" description="Helical" evidence="2">
    <location>
        <begin position="62"/>
        <end position="85"/>
    </location>
</feature>
<feature type="region of interest" description="Disordered" evidence="1">
    <location>
        <begin position="641"/>
        <end position="670"/>
    </location>
</feature>
<organism evidence="3 4">
    <name type="scientific">Candidatus Nealsonbacteria bacterium CG11_big_fil_rev_8_21_14_0_20_35_11</name>
    <dbReference type="NCBI Taxonomy" id="1974713"/>
    <lineage>
        <taxon>Bacteria</taxon>
        <taxon>Candidatus Nealsoniibacteriota</taxon>
    </lineage>
</organism>
<evidence type="ECO:0000256" key="1">
    <source>
        <dbReference type="SAM" id="MobiDB-lite"/>
    </source>
</evidence>
<dbReference type="Pfam" id="PF19590">
    <property type="entry name" value="TrbL_3"/>
    <property type="match status" value="1"/>
</dbReference>
<feature type="transmembrane region" description="Helical" evidence="2">
    <location>
        <begin position="275"/>
        <end position="306"/>
    </location>
</feature>
<feature type="transmembrane region" description="Helical" evidence="2">
    <location>
        <begin position="163"/>
        <end position="192"/>
    </location>
</feature>
<gene>
    <name evidence="3" type="ORF">COV62_00575</name>
</gene>
<evidence type="ECO:0000313" key="4">
    <source>
        <dbReference type="Proteomes" id="UP000231139"/>
    </source>
</evidence>
<dbReference type="Proteomes" id="UP000231139">
    <property type="component" value="Unassembled WGS sequence"/>
</dbReference>
<dbReference type="EMBL" id="PCWK01000014">
    <property type="protein sequence ID" value="PIR02770.1"/>
    <property type="molecule type" value="Genomic_DNA"/>
</dbReference>
<reference evidence="3 4" key="1">
    <citation type="submission" date="2017-09" db="EMBL/GenBank/DDBJ databases">
        <title>Depth-based differentiation of microbial function through sediment-hosted aquifers and enrichment of novel symbionts in the deep terrestrial subsurface.</title>
        <authorList>
            <person name="Probst A.J."/>
            <person name="Ladd B."/>
            <person name="Jarett J.K."/>
            <person name="Geller-Mcgrath D.E."/>
            <person name="Sieber C.M."/>
            <person name="Emerson J.B."/>
            <person name="Anantharaman K."/>
            <person name="Thomas B.C."/>
            <person name="Malmstrom R."/>
            <person name="Stieglmeier M."/>
            <person name="Klingl A."/>
            <person name="Woyke T."/>
            <person name="Ryan C.M."/>
            <person name="Banfield J.F."/>
        </authorList>
    </citation>
    <scope>NUCLEOTIDE SEQUENCE [LARGE SCALE GENOMIC DNA]</scope>
    <source>
        <strain evidence="3">CG11_big_fil_rev_8_21_14_0_20_35_11</strain>
    </source>
</reference>
<evidence type="ECO:0000313" key="3">
    <source>
        <dbReference type="EMBL" id="PIR02770.1"/>
    </source>
</evidence>
<dbReference type="InterPro" id="IPR045782">
    <property type="entry name" value="TrbL_3"/>
</dbReference>
<name>A0A2H0N1K6_9BACT</name>
<feature type="transmembrane region" description="Helical" evidence="2">
    <location>
        <begin position="97"/>
        <end position="118"/>
    </location>
</feature>
<protein>
    <submittedName>
        <fullName evidence="3">Uncharacterized protein</fullName>
    </submittedName>
</protein>
<feature type="transmembrane region" description="Helical" evidence="2">
    <location>
        <begin position="230"/>
        <end position="255"/>
    </location>
</feature>
<feature type="transmembrane region" description="Helical" evidence="2">
    <location>
        <begin position="198"/>
        <end position="218"/>
    </location>
</feature>
<accession>A0A2H0N1K6</accession>
<evidence type="ECO:0000256" key="2">
    <source>
        <dbReference type="SAM" id="Phobius"/>
    </source>
</evidence>